<name>A0A4U0YV04_9RHOB</name>
<dbReference type="Proteomes" id="UP000306340">
    <property type="component" value="Unassembled WGS sequence"/>
</dbReference>
<evidence type="ECO:0000259" key="1">
    <source>
        <dbReference type="Pfam" id="PF01936"/>
    </source>
</evidence>
<protein>
    <submittedName>
        <fullName evidence="2">NYN domain-containing protein</fullName>
    </submittedName>
</protein>
<dbReference type="Pfam" id="PF01936">
    <property type="entry name" value="NYN"/>
    <property type="match status" value="1"/>
</dbReference>
<dbReference type="CDD" id="cd11297">
    <property type="entry name" value="PIN_LabA-like_N_1"/>
    <property type="match status" value="1"/>
</dbReference>
<reference evidence="2 3" key="1">
    <citation type="submission" date="2019-04" db="EMBL/GenBank/DDBJ databases">
        <title>Crypto-aerobic microbial life in anoxic (sulfidic) marine sediments.</title>
        <authorList>
            <person name="Bhattacharya S."/>
            <person name="Roy C."/>
            <person name="Mondal N."/>
            <person name="Sarkar J."/>
            <person name="Mandal S."/>
            <person name="Rameez M.J."/>
            <person name="Ghosh W."/>
        </authorList>
    </citation>
    <scope>NUCLEOTIDE SEQUENCE [LARGE SCALE GENOMIC DNA]</scope>
    <source>
        <strain evidence="2 3">SBBC</strain>
    </source>
</reference>
<organism evidence="2 3">
    <name type="scientific">Cereibacter changlensis</name>
    <dbReference type="NCBI Taxonomy" id="402884"/>
    <lineage>
        <taxon>Bacteria</taxon>
        <taxon>Pseudomonadati</taxon>
        <taxon>Pseudomonadota</taxon>
        <taxon>Alphaproteobacteria</taxon>
        <taxon>Rhodobacterales</taxon>
        <taxon>Paracoccaceae</taxon>
        <taxon>Cereibacter</taxon>
    </lineage>
</organism>
<proteinExistence type="predicted"/>
<dbReference type="InterPro" id="IPR021139">
    <property type="entry name" value="NYN"/>
</dbReference>
<dbReference type="GO" id="GO:0004540">
    <property type="term" value="F:RNA nuclease activity"/>
    <property type="evidence" value="ECO:0007669"/>
    <property type="project" value="InterPro"/>
</dbReference>
<dbReference type="EMBL" id="SWAU01000089">
    <property type="protein sequence ID" value="TKA96540.1"/>
    <property type="molecule type" value="Genomic_DNA"/>
</dbReference>
<feature type="domain" description="NYN" evidence="1">
    <location>
        <begin position="19"/>
        <end position="146"/>
    </location>
</feature>
<gene>
    <name evidence="2" type="ORF">FAZ78_10825</name>
</gene>
<evidence type="ECO:0000313" key="3">
    <source>
        <dbReference type="Proteomes" id="UP000306340"/>
    </source>
</evidence>
<comment type="caution">
    <text evidence="2">The sequence shown here is derived from an EMBL/GenBank/DDBJ whole genome shotgun (WGS) entry which is preliminary data.</text>
</comment>
<dbReference type="PANTHER" id="PTHR35811:SF1">
    <property type="entry name" value="HTH OST-TYPE DOMAIN-CONTAINING PROTEIN"/>
    <property type="match status" value="1"/>
</dbReference>
<dbReference type="PANTHER" id="PTHR35811">
    <property type="entry name" value="SLR1870 PROTEIN"/>
    <property type="match status" value="1"/>
</dbReference>
<evidence type="ECO:0000313" key="2">
    <source>
        <dbReference type="EMBL" id="TKA96540.1"/>
    </source>
</evidence>
<dbReference type="Gene3D" id="3.40.50.1010">
    <property type="entry name" value="5'-nuclease"/>
    <property type="match status" value="1"/>
</dbReference>
<dbReference type="AlphaFoldDB" id="A0A4U0YV04"/>
<accession>A0A4U0YV04</accession>
<dbReference type="RefSeq" id="WP_136792537.1">
    <property type="nucleotide sequence ID" value="NZ_SWAU01000089.1"/>
</dbReference>
<sequence>MTQEATDFSLGRRIPTGTLAVLADGQNLSRASVEPLLGRLLQAGTPTILRAYCDRLNPNGWDKDPRFQVTYLDTLAGKNSADIRLVIDAMDIAHASAVDSFALLSTDRDFAALAHRLRASGFWVLGAGRAETSAQFRLACSEFHALPGEPERQPAAEPAPTVDQRILKAVRAEAALMGLLPLGPLGNTLRTKHALVKTDCGHATWSAYFRSRPEIYEIVGEGPATCLRLRGPRPVPR</sequence>